<keyword evidence="4" id="KW-0645">Protease</keyword>
<dbReference type="Gene3D" id="3.30.70.360">
    <property type="match status" value="1"/>
</dbReference>
<evidence type="ECO:0000256" key="10">
    <source>
        <dbReference type="PIRSR" id="PIRSR037215-1"/>
    </source>
</evidence>
<evidence type="ECO:0000256" key="5">
    <source>
        <dbReference type="ARBA" id="ARBA00022723"/>
    </source>
</evidence>
<dbReference type="SUPFAM" id="SSF53187">
    <property type="entry name" value="Zn-dependent exopeptidases"/>
    <property type="match status" value="1"/>
</dbReference>
<dbReference type="PROSITE" id="PS00758">
    <property type="entry name" value="ARGE_DAPE_CPG2_1"/>
    <property type="match status" value="1"/>
</dbReference>
<evidence type="ECO:0000256" key="11">
    <source>
        <dbReference type="PIRSR" id="PIRSR037215-2"/>
    </source>
</evidence>
<dbReference type="EC" id="3.4.11.4" evidence="9"/>
<evidence type="ECO:0000256" key="3">
    <source>
        <dbReference type="ARBA" id="ARBA00022438"/>
    </source>
</evidence>
<evidence type="ECO:0000256" key="7">
    <source>
        <dbReference type="ARBA" id="ARBA00022833"/>
    </source>
</evidence>
<dbReference type="GO" id="GO:0008237">
    <property type="term" value="F:metallopeptidase activity"/>
    <property type="evidence" value="ECO:0007669"/>
    <property type="project" value="UniProtKB-KW"/>
</dbReference>
<reference evidence="13" key="2">
    <citation type="journal article" date="2021" name="PeerJ">
        <title>Extensive microbial diversity within the chicken gut microbiome revealed by metagenomics and culture.</title>
        <authorList>
            <person name="Gilroy R."/>
            <person name="Ravi A."/>
            <person name="Getino M."/>
            <person name="Pursley I."/>
            <person name="Horton D.L."/>
            <person name="Alikhan N.F."/>
            <person name="Baker D."/>
            <person name="Gharbi K."/>
            <person name="Hall N."/>
            <person name="Watson M."/>
            <person name="Adriaenssens E.M."/>
            <person name="Foster-Nyarko E."/>
            <person name="Jarju S."/>
            <person name="Secka A."/>
            <person name="Antonio M."/>
            <person name="Oren A."/>
            <person name="Chaudhuri R.R."/>
            <person name="La Ragione R."/>
            <person name="Hildebrand F."/>
            <person name="Pallen M.J."/>
        </authorList>
    </citation>
    <scope>NUCLEOTIDE SEQUENCE</scope>
    <source>
        <strain evidence="13">CHK199-13235</strain>
    </source>
</reference>
<dbReference type="NCBIfam" id="TIGR01882">
    <property type="entry name" value="peptidase-T"/>
    <property type="match status" value="1"/>
</dbReference>
<dbReference type="Proteomes" id="UP000824002">
    <property type="component" value="Unassembled WGS sequence"/>
</dbReference>
<dbReference type="InterPro" id="IPR001261">
    <property type="entry name" value="ArgE/DapE_CS"/>
</dbReference>
<evidence type="ECO:0000256" key="1">
    <source>
        <dbReference type="ARBA" id="ARBA00000870"/>
    </source>
</evidence>
<comment type="similarity">
    <text evidence="2">Belongs to the peptidase M20B family.</text>
</comment>
<dbReference type="EMBL" id="DVJP01000040">
    <property type="protein sequence ID" value="HIS76407.1"/>
    <property type="molecule type" value="Genomic_DNA"/>
</dbReference>
<feature type="domain" description="Peptidase M20 dimerisation" evidence="12">
    <location>
        <begin position="209"/>
        <end position="308"/>
    </location>
</feature>
<dbReference type="GO" id="GO:0045148">
    <property type="term" value="F:tripeptide aminopeptidase activity"/>
    <property type="evidence" value="ECO:0007669"/>
    <property type="project" value="UniProtKB-UniRule"/>
</dbReference>
<protein>
    <recommendedName>
        <fullName evidence="9">Peptidase T</fullName>
        <ecNumber evidence="9">3.4.11.4</ecNumber>
    </recommendedName>
</protein>
<dbReference type="Gene3D" id="3.40.630.10">
    <property type="entry name" value="Zn peptidases"/>
    <property type="match status" value="1"/>
</dbReference>
<feature type="binding site" evidence="11">
    <location>
        <position position="200"/>
    </location>
    <ligand>
        <name>Zn(2+)</name>
        <dbReference type="ChEBI" id="CHEBI:29105"/>
        <label>1</label>
    </ligand>
</feature>
<keyword evidence="5 11" id="KW-0479">Metal-binding</keyword>
<comment type="cofactor">
    <cofactor evidence="11">
        <name>Zn(2+)</name>
        <dbReference type="ChEBI" id="CHEBI:29105"/>
    </cofactor>
    <text evidence="11">Binds 2 Zn(2+) ions per subunit.</text>
</comment>
<feature type="binding site" evidence="11">
    <location>
        <position position="178"/>
    </location>
    <ligand>
        <name>Zn(2+)</name>
        <dbReference type="ChEBI" id="CHEBI:29105"/>
        <label>2</label>
    </ligand>
</feature>
<comment type="caution">
    <text evidence="13">The sequence shown here is derived from an EMBL/GenBank/DDBJ whole genome shotgun (WGS) entry which is preliminary data.</text>
</comment>
<sequence>MSESVLQKFLRYAAVDTESDPHSGAHPSTPGQLVLGKMVKEELEAFGLADARQDEFGYVYASIPATPGKENCPALGFIAHLDTSCAVSGKDVHPIITENYDGGDIVLNSVENLVLSPKKFPSLLEYVGKTIVSTDGSTLLGGDDKAGVAGIMGFVEYLTSHPEIPHGKICIGFTPDEEIGEGADRFDVPGFGAQFAYTVDGGAVGELEYENFNACDAQVVFRGRSIHPGSAKGQMVNSILLAMEFEAMLPAFENPAFTEGREGFHHLDSITGDVERTECEYIIRDHNRELFEKKKENFKDAAQYLNRKYGEGTVELTLTDSYYNMEEQILPHIHLIDNAKAVMAELGIEPKILPVRGGTDGARLSYMGLPCPNLFTGAHNGHGRFEYVVAEHLELIPQMLLGLVKKYAE</sequence>
<dbReference type="GO" id="GO:0006508">
    <property type="term" value="P:proteolysis"/>
    <property type="evidence" value="ECO:0007669"/>
    <property type="project" value="UniProtKB-UniRule"/>
</dbReference>
<dbReference type="GO" id="GO:0005829">
    <property type="term" value="C:cytosol"/>
    <property type="evidence" value="ECO:0007669"/>
    <property type="project" value="TreeGrafter"/>
</dbReference>
<dbReference type="PIRSF" id="PIRSF037215">
    <property type="entry name" value="Peptidase_M20B"/>
    <property type="match status" value="1"/>
</dbReference>
<evidence type="ECO:0000256" key="9">
    <source>
        <dbReference type="NCBIfam" id="TIGR01882"/>
    </source>
</evidence>
<reference evidence="13" key="1">
    <citation type="submission" date="2020-10" db="EMBL/GenBank/DDBJ databases">
        <authorList>
            <person name="Gilroy R."/>
        </authorList>
    </citation>
    <scope>NUCLEOTIDE SEQUENCE</scope>
    <source>
        <strain evidence="13">CHK199-13235</strain>
    </source>
</reference>
<evidence type="ECO:0000256" key="6">
    <source>
        <dbReference type="ARBA" id="ARBA00022801"/>
    </source>
</evidence>
<evidence type="ECO:0000313" key="13">
    <source>
        <dbReference type="EMBL" id="HIS76407.1"/>
    </source>
</evidence>
<evidence type="ECO:0000313" key="14">
    <source>
        <dbReference type="Proteomes" id="UP000824002"/>
    </source>
</evidence>
<evidence type="ECO:0000259" key="12">
    <source>
        <dbReference type="Pfam" id="PF07687"/>
    </source>
</evidence>
<dbReference type="PANTHER" id="PTHR42994">
    <property type="entry name" value="PEPTIDASE T"/>
    <property type="match status" value="1"/>
</dbReference>
<name>A0A9D1FMT6_9FIRM</name>
<keyword evidence="7 11" id="KW-0862">Zinc</keyword>
<dbReference type="AlphaFoldDB" id="A0A9D1FMT6"/>
<dbReference type="InterPro" id="IPR010161">
    <property type="entry name" value="Peptidase_M20B"/>
</dbReference>
<accession>A0A9D1FMT6</accession>
<comment type="catalytic activity">
    <reaction evidence="1">
        <text>Release of the N-terminal residue from a tripeptide.</text>
        <dbReference type="EC" id="3.4.11.4"/>
    </reaction>
</comment>
<dbReference type="GO" id="GO:0006518">
    <property type="term" value="P:peptide metabolic process"/>
    <property type="evidence" value="ECO:0007669"/>
    <property type="project" value="InterPro"/>
</dbReference>
<feature type="binding site" evidence="11">
    <location>
        <position position="143"/>
    </location>
    <ligand>
        <name>Zn(2+)</name>
        <dbReference type="ChEBI" id="CHEBI:29105"/>
        <label>2</label>
    </ligand>
</feature>
<keyword evidence="3 13" id="KW-0031">Aminopeptidase</keyword>
<dbReference type="Pfam" id="PF07687">
    <property type="entry name" value="M20_dimer"/>
    <property type="match status" value="1"/>
</dbReference>
<keyword evidence="8" id="KW-0482">Metalloprotease</keyword>
<evidence type="ECO:0000256" key="2">
    <source>
        <dbReference type="ARBA" id="ARBA00009692"/>
    </source>
</evidence>
<organism evidence="13 14">
    <name type="scientific">Candidatus Merdivicinus excrementipullorum</name>
    <dbReference type="NCBI Taxonomy" id="2840867"/>
    <lineage>
        <taxon>Bacteria</taxon>
        <taxon>Bacillati</taxon>
        <taxon>Bacillota</taxon>
        <taxon>Clostridia</taxon>
        <taxon>Eubacteriales</taxon>
        <taxon>Oscillospiraceae</taxon>
        <taxon>Oscillospiraceae incertae sedis</taxon>
        <taxon>Candidatus Merdivicinus</taxon>
    </lineage>
</organism>
<dbReference type="NCBIfam" id="NF009920">
    <property type="entry name" value="PRK13381.1"/>
    <property type="match status" value="1"/>
</dbReference>
<dbReference type="InterPro" id="IPR011650">
    <property type="entry name" value="Peptidase_M20_dimer"/>
</dbReference>
<keyword evidence="6 13" id="KW-0378">Hydrolase</keyword>
<dbReference type="InterPro" id="IPR036264">
    <property type="entry name" value="Bact_exopeptidase_dim_dom"/>
</dbReference>
<feature type="active site" description="Proton acceptor" evidence="10">
    <location>
        <position position="177"/>
    </location>
</feature>
<dbReference type="CDD" id="cd03892">
    <property type="entry name" value="M20_peptT"/>
    <property type="match status" value="1"/>
</dbReference>
<gene>
    <name evidence="13" type="primary">pepT</name>
    <name evidence="13" type="ORF">IAB51_06280</name>
</gene>
<feature type="binding site" evidence="11">
    <location>
        <position position="382"/>
    </location>
    <ligand>
        <name>Zn(2+)</name>
        <dbReference type="ChEBI" id="CHEBI:29105"/>
        <label>2</label>
    </ligand>
</feature>
<dbReference type="GO" id="GO:0008270">
    <property type="term" value="F:zinc ion binding"/>
    <property type="evidence" value="ECO:0007669"/>
    <property type="project" value="InterPro"/>
</dbReference>
<dbReference type="NCBIfam" id="NF003976">
    <property type="entry name" value="PRK05469.1"/>
    <property type="match status" value="1"/>
</dbReference>
<dbReference type="InterPro" id="IPR002933">
    <property type="entry name" value="Peptidase_M20"/>
</dbReference>
<dbReference type="Pfam" id="PF01546">
    <property type="entry name" value="Peptidase_M20"/>
    <property type="match status" value="1"/>
</dbReference>
<dbReference type="PANTHER" id="PTHR42994:SF1">
    <property type="entry name" value="PEPTIDASE T"/>
    <property type="match status" value="1"/>
</dbReference>
<feature type="binding site" evidence="11">
    <location>
        <position position="143"/>
    </location>
    <ligand>
        <name>Zn(2+)</name>
        <dbReference type="ChEBI" id="CHEBI:29105"/>
        <label>1</label>
    </ligand>
</feature>
<evidence type="ECO:0000256" key="4">
    <source>
        <dbReference type="ARBA" id="ARBA00022670"/>
    </source>
</evidence>
<feature type="binding site" evidence="11">
    <location>
        <position position="80"/>
    </location>
    <ligand>
        <name>Zn(2+)</name>
        <dbReference type="ChEBI" id="CHEBI:29105"/>
        <label>1</label>
    </ligand>
</feature>
<evidence type="ECO:0000256" key="8">
    <source>
        <dbReference type="ARBA" id="ARBA00023049"/>
    </source>
</evidence>
<dbReference type="SUPFAM" id="SSF55031">
    <property type="entry name" value="Bacterial exopeptidase dimerisation domain"/>
    <property type="match status" value="1"/>
</dbReference>
<proteinExistence type="inferred from homology"/>
<feature type="active site" evidence="10">
    <location>
        <position position="82"/>
    </location>
</feature>